<evidence type="ECO:0000313" key="2">
    <source>
        <dbReference type="Proteomes" id="UP000680206"/>
    </source>
</evidence>
<dbReference type="EMBL" id="JAGEPF010000032">
    <property type="protein sequence ID" value="MBO2464031.1"/>
    <property type="molecule type" value="Genomic_DNA"/>
</dbReference>
<accession>A0ABS3S583</accession>
<organism evidence="1 2">
    <name type="scientific">Actinomadura violacea</name>
    <dbReference type="NCBI Taxonomy" id="2819934"/>
    <lineage>
        <taxon>Bacteria</taxon>
        <taxon>Bacillati</taxon>
        <taxon>Actinomycetota</taxon>
        <taxon>Actinomycetes</taxon>
        <taxon>Streptosporangiales</taxon>
        <taxon>Thermomonosporaceae</taxon>
        <taxon>Actinomadura</taxon>
    </lineage>
</organism>
<dbReference type="Proteomes" id="UP000680206">
    <property type="component" value="Unassembled WGS sequence"/>
</dbReference>
<reference evidence="1 2" key="1">
    <citation type="submission" date="2021-03" db="EMBL/GenBank/DDBJ databases">
        <title>Actinomadura violae sp. nov., isolated from lichen in Thailand.</title>
        <authorList>
            <person name="Kanchanasin P."/>
            <person name="Saeng-In P."/>
            <person name="Phongsopitanun W."/>
            <person name="Yuki M."/>
            <person name="Kudo T."/>
            <person name="Ohkuma M."/>
            <person name="Tanasupawat S."/>
        </authorList>
    </citation>
    <scope>NUCLEOTIDE SEQUENCE [LARGE SCALE GENOMIC DNA]</scope>
    <source>
        <strain evidence="1 2">LCR2-06</strain>
    </source>
</reference>
<proteinExistence type="predicted"/>
<name>A0ABS3S583_9ACTN</name>
<protein>
    <submittedName>
        <fullName evidence="1">Uncharacterized protein</fullName>
    </submittedName>
</protein>
<keyword evidence="2" id="KW-1185">Reference proteome</keyword>
<comment type="caution">
    <text evidence="1">The sequence shown here is derived from an EMBL/GenBank/DDBJ whole genome shotgun (WGS) entry which is preliminary data.</text>
</comment>
<dbReference type="RefSeq" id="WP_208250237.1">
    <property type="nucleotide sequence ID" value="NZ_JAGEPF010000032.1"/>
</dbReference>
<gene>
    <name evidence="1" type="ORF">J4709_41325</name>
</gene>
<evidence type="ECO:0000313" key="1">
    <source>
        <dbReference type="EMBL" id="MBO2464031.1"/>
    </source>
</evidence>
<sequence>MSELAIGEIGVYRGSLDYYHGILFTVASSYGDHCDLAYEDEPGEVVLRNAHSSSLQIIDKADFLVSICKVCGDGPMWHIRDEPKECPTCQRSGIRTLL</sequence>